<proteinExistence type="predicted"/>
<evidence type="ECO:0000256" key="1">
    <source>
        <dbReference type="SAM" id="Phobius"/>
    </source>
</evidence>
<dbReference type="AlphaFoldDB" id="A0A1P8W920"/>
<protein>
    <recommendedName>
        <fullName evidence="4">Zinc ribbon domain-containing protein</fullName>
    </recommendedName>
</protein>
<name>A0A1P8W920_9PLAN</name>
<organism evidence="2 3">
    <name type="scientific">Fuerstiella marisgermanici</name>
    <dbReference type="NCBI Taxonomy" id="1891926"/>
    <lineage>
        <taxon>Bacteria</taxon>
        <taxon>Pseudomonadati</taxon>
        <taxon>Planctomycetota</taxon>
        <taxon>Planctomycetia</taxon>
        <taxon>Planctomycetales</taxon>
        <taxon>Planctomycetaceae</taxon>
        <taxon>Fuerstiella</taxon>
    </lineage>
</organism>
<feature type="transmembrane region" description="Helical" evidence="1">
    <location>
        <begin position="12"/>
        <end position="30"/>
    </location>
</feature>
<dbReference type="EMBL" id="CP017641">
    <property type="protein sequence ID" value="APZ90555.1"/>
    <property type="molecule type" value="Genomic_DNA"/>
</dbReference>
<evidence type="ECO:0000313" key="2">
    <source>
        <dbReference type="EMBL" id="APZ90555.1"/>
    </source>
</evidence>
<reference evidence="2 3" key="1">
    <citation type="journal article" date="2016" name="Front. Microbiol.">
        <title>Fuerstia marisgermanicae gen. nov., sp. nov., an Unusual Member of the Phylum Planctomycetes from the German Wadden Sea.</title>
        <authorList>
            <person name="Kohn T."/>
            <person name="Heuer A."/>
            <person name="Jogler M."/>
            <person name="Vollmers J."/>
            <person name="Boedeker C."/>
            <person name="Bunk B."/>
            <person name="Rast P."/>
            <person name="Borchert D."/>
            <person name="Glockner I."/>
            <person name="Freese H.M."/>
            <person name="Klenk H.P."/>
            <person name="Overmann J."/>
            <person name="Kaster A.K."/>
            <person name="Rohde M."/>
            <person name="Wiegand S."/>
            <person name="Jogler C."/>
        </authorList>
    </citation>
    <scope>NUCLEOTIDE SEQUENCE [LARGE SCALE GENOMIC DNA]</scope>
    <source>
        <strain evidence="2 3">NH11</strain>
    </source>
</reference>
<dbReference type="RefSeq" id="WP_077022430.1">
    <property type="nucleotide sequence ID" value="NZ_CP017641.1"/>
</dbReference>
<dbReference type="Proteomes" id="UP000187735">
    <property type="component" value="Chromosome"/>
</dbReference>
<keyword evidence="1" id="KW-0472">Membrane</keyword>
<dbReference type="STRING" id="1891926.Fuma_00134"/>
<dbReference type="OrthoDB" id="270841at2"/>
<gene>
    <name evidence="2" type="ORF">Fuma_00134</name>
</gene>
<accession>A0A1P8W920</accession>
<evidence type="ECO:0000313" key="3">
    <source>
        <dbReference type="Proteomes" id="UP000187735"/>
    </source>
</evidence>
<keyword evidence="1" id="KW-1133">Transmembrane helix</keyword>
<feature type="transmembrane region" description="Helical" evidence="1">
    <location>
        <begin position="36"/>
        <end position="53"/>
    </location>
</feature>
<keyword evidence="3" id="KW-1185">Reference proteome</keyword>
<sequence length="155" mass="17175">MPRNAVKVIARFWVICFVFALFPFGLPAVLAGVLSLPFLAFIALLVALGFNFAQWLGHRLLFGGTPEYEQLRASGRDAWFDVSCPWPFRSESEQLPPTVDEPAIRWYCKQCGSEAFDLDAPCRVCGFEYECPVCGSPVNGEFAACNRCGNDPLGK</sequence>
<keyword evidence="1" id="KW-0812">Transmembrane</keyword>
<evidence type="ECO:0008006" key="4">
    <source>
        <dbReference type="Google" id="ProtNLM"/>
    </source>
</evidence>
<dbReference type="KEGG" id="fmr:Fuma_00134"/>